<dbReference type="AlphaFoldDB" id="A0A543FQT4"/>
<reference evidence="2 3" key="1">
    <citation type="submission" date="2019-06" db="EMBL/GenBank/DDBJ databases">
        <title>Sequencing the genomes of 1000 actinobacteria strains.</title>
        <authorList>
            <person name="Klenk H.-P."/>
        </authorList>
    </citation>
    <scope>NUCLEOTIDE SEQUENCE [LARGE SCALE GENOMIC DNA]</scope>
    <source>
        <strain evidence="2 3">DSM 45511</strain>
    </source>
</reference>
<gene>
    <name evidence="2" type="ORF">FB388_7654</name>
</gene>
<dbReference type="RefSeq" id="WP_142107439.1">
    <property type="nucleotide sequence ID" value="NZ_VFPH01000003.1"/>
</dbReference>
<proteinExistence type="predicted"/>
<dbReference type="EMBL" id="VFPH01000003">
    <property type="protein sequence ID" value="TQM36199.1"/>
    <property type="molecule type" value="Genomic_DNA"/>
</dbReference>
<dbReference type="OrthoDB" id="9948759at2"/>
<organism evidence="2 3">
    <name type="scientific">Pseudonocardia cypriaca</name>
    <dbReference type="NCBI Taxonomy" id="882449"/>
    <lineage>
        <taxon>Bacteria</taxon>
        <taxon>Bacillati</taxon>
        <taxon>Actinomycetota</taxon>
        <taxon>Actinomycetes</taxon>
        <taxon>Pseudonocardiales</taxon>
        <taxon>Pseudonocardiaceae</taxon>
        <taxon>Pseudonocardia</taxon>
    </lineage>
</organism>
<comment type="caution">
    <text evidence="2">The sequence shown here is derived from an EMBL/GenBank/DDBJ whole genome shotgun (WGS) entry which is preliminary data.</text>
</comment>
<accession>A0A543FQT4</accession>
<evidence type="ECO:0000313" key="2">
    <source>
        <dbReference type="EMBL" id="TQM36199.1"/>
    </source>
</evidence>
<dbReference type="Proteomes" id="UP000319818">
    <property type="component" value="Unassembled WGS sequence"/>
</dbReference>
<keyword evidence="3" id="KW-1185">Reference proteome</keyword>
<evidence type="ECO:0000313" key="3">
    <source>
        <dbReference type="Proteomes" id="UP000319818"/>
    </source>
</evidence>
<evidence type="ECO:0000256" key="1">
    <source>
        <dbReference type="SAM" id="MobiDB-lite"/>
    </source>
</evidence>
<protein>
    <submittedName>
        <fullName evidence="2">Uncharacterized protein</fullName>
    </submittedName>
</protein>
<feature type="compositionally biased region" description="Basic and acidic residues" evidence="1">
    <location>
        <begin position="33"/>
        <end position="56"/>
    </location>
</feature>
<feature type="compositionally biased region" description="Basic residues" evidence="1">
    <location>
        <begin position="59"/>
        <end position="69"/>
    </location>
</feature>
<feature type="region of interest" description="Disordered" evidence="1">
    <location>
        <begin position="1"/>
        <end position="69"/>
    </location>
</feature>
<name>A0A543FQT4_9PSEU</name>
<sequence length="69" mass="7593">MSQPVPPDAEQPKPAAEPDPATEPDEESAPLNRAERRAKAKKGDPTHVGPREDLARQLRGGRPHTKRPR</sequence>